<dbReference type="InterPro" id="IPR013766">
    <property type="entry name" value="Thioredoxin_domain"/>
</dbReference>
<protein>
    <submittedName>
        <fullName evidence="2">Thioredoxin family protein</fullName>
    </submittedName>
</protein>
<feature type="domain" description="Thioredoxin" evidence="1">
    <location>
        <begin position="18"/>
        <end position="99"/>
    </location>
</feature>
<name>A0ABR8SXL7_9BACL</name>
<dbReference type="InterPro" id="IPR036249">
    <property type="entry name" value="Thioredoxin-like_sf"/>
</dbReference>
<dbReference type="Gene3D" id="3.40.30.10">
    <property type="entry name" value="Glutaredoxin"/>
    <property type="match status" value="1"/>
</dbReference>
<dbReference type="SUPFAM" id="SSF52833">
    <property type="entry name" value="Thioredoxin-like"/>
    <property type="match status" value="1"/>
</dbReference>
<dbReference type="RefSeq" id="WP_191799362.1">
    <property type="nucleotide sequence ID" value="NZ_JACSQL010000002.1"/>
</dbReference>
<organism evidence="2 3">
    <name type="scientific">Paenibacillus gallinarum</name>
    <dbReference type="NCBI Taxonomy" id="2762232"/>
    <lineage>
        <taxon>Bacteria</taxon>
        <taxon>Bacillati</taxon>
        <taxon>Bacillota</taxon>
        <taxon>Bacilli</taxon>
        <taxon>Bacillales</taxon>
        <taxon>Paenibacillaceae</taxon>
        <taxon>Paenibacillus</taxon>
    </lineage>
</organism>
<keyword evidence="3" id="KW-1185">Reference proteome</keyword>
<proteinExistence type="predicted"/>
<comment type="caution">
    <text evidence="2">The sequence shown here is derived from an EMBL/GenBank/DDBJ whole genome shotgun (WGS) entry which is preliminary data.</text>
</comment>
<dbReference type="EMBL" id="JACSQL010000002">
    <property type="protein sequence ID" value="MBD7968172.1"/>
    <property type="molecule type" value="Genomic_DNA"/>
</dbReference>
<gene>
    <name evidence="2" type="ORF">H9647_08855</name>
</gene>
<evidence type="ECO:0000313" key="3">
    <source>
        <dbReference type="Proteomes" id="UP000608071"/>
    </source>
</evidence>
<dbReference type="CDD" id="cd02947">
    <property type="entry name" value="TRX_family"/>
    <property type="match status" value="1"/>
</dbReference>
<dbReference type="Proteomes" id="UP000608071">
    <property type="component" value="Unassembled WGS sequence"/>
</dbReference>
<accession>A0ABR8SXL7</accession>
<evidence type="ECO:0000259" key="1">
    <source>
        <dbReference type="Pfam" id="PF00085"/>
    </source>
</evidence>
<sequence length="105" mass="11913">MKPISQNEILRMAWEGKAFALYVYTPLCGTCQAGIRMLEVAEYLLPEGILYEANIADIQNVVQQYQITSVPALLLFSGEKQLPTHIYKMESAQHLLNQIRRVISS</sequence>
<evidence type="ECO:0000313" key="2">
    <source>
        <dbReference type="EMBL" id="MBD7968172.1"/>
    </source>
</evidence>
<dbReference type="Pfam" id="PF00085">
    <property type="entry name" value="Thioredoxin"/>
    <property type="match status" value="1"/>
</dbReference>
<reference evidence="2 3" key="1">
    <citation type="submission" date="2020-08" db="EMBL/GenBank/DDBJ databases">
        <title>A Genomic Blueprint of the Chicken Gut Microbiome.</title>
        <authorList>
            <person name="Gilroy R."/>
            <person name="Ravi A."/>
            <person name="Getino M."/>
            <person name="Pursley I."/>
            <person name="Horton D.L."/>
            <person name="Alikhan N.-F."/>
            <person name="Baker D."/>
            <person name="Gharbi K."/>
            <person name="Hall N."/>
            <person name="Watson M."/>
            <person name="Adriaenssens E.M."/>
            <person name="Foster-Nyarko E."/>
            <person name="Jarju S."/>
            <person name="Secka A."/>
            <person name="Antonio M."/>
            <person name="Oren A."/>
            <person name="Chaudhuri R."/>
            <person name="La Ragione R.M."/>
            <person name="Hildebrand F."/>
            <person name="Pallen M.J."/>
        </authorList>
    </citation>
    <scope>NUCLEOTIDE SEQUENCE [LARGE SCALE GENOMIC DNA]</scope>
    <source>
        <strain evidence="2 3">Sa2BVA9</strain>
    </source>
</reference>